<dbReference type="AlphaFoldDB" id="A0A2S0KNL9"/>
<evidence type="ECO:0000256" key="6">
    <source>
        <dbReference type="HAMAP-Rule" id="MF_01468"/>
    </source>
</evidence>
<keyword evidence="3 6" id="KW-0540">Nuclease</keyword>
<dbReference type="EC" id="3.1.26.-" evidence="6"/>
<gene>
    <name evidence="6" type="primary">mrnC</name>
    <name evidence="8" type="ORF">C5Q98_05135</name>
</gene>
<keyword evidence="2 6" id="KW-0698">rRNA processing</keyword>
<feature type="active site" evidence="6">
    <location>
        <position position="22"/>
    </location>
</feature>
<comment type="similarity">
    <text evidence="6">Belongs to the MrnC RNase family.</text>
</comment>
<dbReference type="GO" id="GO:0004525">
    <property type="term" value="F:ribonuclease III activity"/>
    <property type="evidence" value="ECO:0007669"/>
    <property type="project" value="InterPro"/>
</dbReference>
<dbReference type="Proteomes" id="UP000237947">
    <property type="component" value="Chromosome"/>
</dbReference>
<comment type="subunit">
    <text evidence="6">Homodimer.</text>
</comment>
<dbReference type="SUPFAM" id="SSF69065">
    <property type="entry name" value="RNase III domain-like"/>
    <property type="match status" value="1"/>
</dbReference>
<dbReference type="HAMAP" id="MF_01468">
    <property type="entry name" value="RNase_Mini_III"/>
    <property type="match status" value="1"/>
</dbReference>
<keyword evidence="9" id="KW-1185">Reference proteome</keyword>
<dbReference type="KEGG" id="fsa:C5Q98_05135"/>
<proteinExistence type="inferred from homology"/>
<dbReference type="InterPro" id="IPR000999">
    <property type="entry name" value="RNase_III_dom"/>
</dbReference>
<evidence type="ECO:0000256" key="5">
    <source>
        <dbReference type="ARBA" id="ARBA00022801"/>
    </source>
</evidence>
<dbReference type="GO" id="GO:0006364">
    <property type="term" value="P:rRNA processing"/>
    <property type="evidence" value="ECO:0007669"/>
    <property type="project" value="UniProtKB-UniRule"/>
</dbReference>
<keyword evidence="6" id="KW-0460">Magnesium</keyword>
<comment type="function">
    <text evidence="6">Involved in correct processing of both the 5' and 3' ends of 23S rRNA precursor. Processes 30S rRNA precursor transcript even in absence of ribonuclease 3 (Rnc); Rnc processes 30S rRNA into smaller rRNA precursors.</text>
</comment>
<dbReference type="PANTHER" id="PTHR34276:SF1">
    <property type="entry name" value="MINI-RIBONUCLEASE 3"/>
    <property type="match status" value="1"/>
</dbReference>
<organism evidence="8 9">
    <name type="scientific">Fastidiosipila sanguinis</name>
    <dbReference type="NCBI Taxonomy" id="236753"/>
    <lineage>
        <taxon>Bacteria</taxon>
        <taxon>Bacillati</taxon>
        <taxon>Bacillota</taxon>
        <taxon>Clostridia</taxon>
        <taxon>Eubacteriales</taxon>
        <taxon>Oscillospiraceae</taxon>
        <taxon>Fastidiosipila</taxon>
    </lineage>
</organism>
<evidence type="ECO:0000256" key="3">
    <source>
        <dbReference type="ARBA" id="ARBA00022722"/>
    </source>
</evidence>
<dbReference type="InterPro" id="IPR036389">
    <property type="entry name" value="RNase_III_sf"/>
</dbReference>
<evidence type="ECO:0000256" key="4">
    <source>
        <dbReference type="ARBA" id="ARBA00022759"/>
    </source>
</evidence>
<dbReference type="CDD" id="cd00593">
    <property type="entry name" value="RIBOc"/>
    <property type="match status" value="1"/>
</dbReference>
<keyword evidence="4 6" id="KW-0255">Endonuclease</keyword>
<evidence type="ECO:0000313" key="9">
    <source>
        <dbReference type="Proteomes" id="UP000237947"/>
    </source>
</evidence>
<accession>A0A2S0KNL9</accession>
<evidence type="ECO:0000256" key="1">
    <source>
        <dbReference type="ARBA" id="ARBA00022517"/>
    </source>
</evidence>
<name>A0A2S0KNL9_9FIRM</name>
<keyword evidence="6" id="KW-0699">rRNA-binding</keyword>
<keyword evidence="6" id="KW-0963">Cytoplasm</keyword>
<dbReference type="Pfam" id="PF00636">
    <property type="entry name" value="Ribonuclease_3"/>
    <property type="match status" value="1"/>
</dbReference>
<dbReference type="EMBL" id="CP027226">
    <property type="protein sequence ID" value="AVM42632.1"/>
    <property type="molecule type" value="Genomic_DNA"/>
</dbReference>
<keyword evidence="5 6" id="KW-0378">Hydrolase</keyword>
<sequence length="135" mass="15640">MDFPDAQSIKELPIQDLAYVGDSVYELYMRQRCLLKYKVKPSKLHGIVIKYVNANYQAEAAKAITEYLTEEENIILKRGRNANPGTKAKNASIEDYRLASGLETLIGYVYLHQNFSRLEELMDMIFIKDELNERE</sequence>
<comment type="cofactor">
    <cofactor evidence="6">
        <name>Mg(2+)</name>
        <dbReference type="ChEBI" id="CHEBI:18420"/>
    </cofactor>
</comment>
<comment type="subcellular location">
    <subcellularLocation>
        <location evidence="6">Cytoplasm</location>
    </subcellularLocation>
</comment>
<dbReference type="Gene3D" id="1.10.1520.10">
    <property type="entry name" value="Ribonuclease III domain"/>
    <property type="match status" value="1"/>
</dbReference>
<dbReference type="GO" id="GO:0005737">
    <property type="term" value="C:cytoplasm"/>
    <property type="evidence" value="ECO:0007669"/>
    <property type="project" value="UniProtKB-SubCell"/>
</dbReference>
<dbReference type="OrthoDB" id="46571at2"/>
<evidence type="ECO:0000259" key="7">
    <source>
        <dbReference type="Pfam" id="PF00636"/>
    </source>
</evidence>
<evidence type="ECO:0000313" key="8">
    <source>
        <dbReference type="EMBL" id="AVM42632.1"/>
    </source>
</evidence>
<reference evidence="9" key="1">
    <citation type="submission" date="2018-02" db="EMBL/GenBank/DDBJ databases">
        <authorList>
            <person name="Holder M.E."/>
            <person name="Ajami N.J."/>
            <person name="Petrosino J.F."/>
        </authorList>
    </citation>
    <scope>NUCLEOTIDE SEQUENCE [LARGE SCALE GENOMIC DNA]</scope>
    <source>
        <strain evidence="9">CCUG 47711</strain>
    </source>
</reference>
<keyword evidence="1 6" id="KW-0690">Ribosome biogenesis</keyword>
<keyword evidence="6" id="KW-0694">RNA-binding</keyword>
<feature type="domain" description="RNase III" evidence="7">
    <location>
        <begin position="15"/>
        <end position="113"/>
    </location>
</feature>
<dbReference type="PIRSF" id="PIRSF005520">
    <property type="entry name" value="UCP005520"/>
    <property type="match status" value="1"/>
</dbReference>
<dbReference type="InterPro" id="IPR008226">
    <property type="entry name" value="Mini3_fam"/>
</dbReference>
<dbReference type="PANTHER" id="PTHR34276">
    <property type="entry name" value="MINI-RIBONUCLEASE 3"/>
    <property type="match status" value="1"/>
</dbReference>
<evidence type="ECO:0000256" key="2">
    <source>
        <dbReference type="ARBA" id="ARBA00022552"/>
    </source>
</evidence>
<protein>
    <recommendedName>
        <fullName evidence="6">Mini-ribonuclease 3</fullName>
        <shortName evidence="6">Mini-3</shortName>
        <shortName evidence="6">Mini-RNase 3</shortName>
        <ecNumber evidence="6">3.1.26.-</ecNumber>
    </recommendedName>
    <alternativeName>
        <fullName evidence="6">Mini-RNase III</fullName>
        <shortName evidence="6">Mini-III</shortName>
    </alternativeName>
</protein>
<dbReference type="RefSeq" id="WP_106012586.1">
    <property type="nucleotide sequence ID" value="NZ_CP027226.1"/>
</dbReference>
<dbReference type="GO" id="GO:0019843">
    <property type="term" value="F:rRNA binding"/>
    <property type="evidence" value="ECO:0007669"/>
    <property type="project" value="UniProtKB-UniRule"/>
</dbReference>